<gene>
    <name evidence="6" type="ORF">H4075_15375</name>
</gene>
<organism evidence="6 7">
    <name type="scientific">Lacibacter sediminis</name>
    <dbReference type="NCBI Taxonomy" id="2760713"/>
    <lineage>
        <taxon>Bacteria</taxon>
        <taxon>Pseudomonadati</taxon>
        <taxon>Bacteroidota</taxon>
        <taxon>Chitinophagia</taxon>
        <taxon>Chitinophagales</taxon>
        <taxon>Chitinophagaceae</taxon>
        <taxon>Lacibacter</taxon>
    </lineage>
</organism>
<feature type="binding site" evidence="4">
    <location>
        <position position="192"/>
    </location>
    <ligand>
        <name>substrate</name>
    </ligand>
</feature>
<dbReference type="PROSITE" id="PS51257">
    <property type="entry name" value="PROKAR_LIPOPROTEIN"/>
    <property type="match status" value="1"/>
</dbReference>
<protein>
    <submittedName>
        <fullName evidence="6">Glycoside hydrolase family 88 protein</fullName>
    </submittedName>
</protein>
<dbReference type="Pfam" id="PF07470">
    <property type="entry name" value="Glyco_hydro_88"/>
    <property type="match status" value="1"/>
</dbReference>
<feature type="transmembrane region" description="Helical" evidence="5">
    <location>
        <begin position="14"/>
        <end position="34"/>
    </location>
</feature>
<dbReference type="InterPro" id="IPR008928">
    <property type="entry name" value="6-hairpin_glycosidase_sf"/>
</dbReference>
<feature type="active site" description="Proton donor" evidence="3">
    <location>
        <position position="192"/>
    </location>
</feature>
<keyword evidence="7" id="KW-1185">Reference proteome</keyword>
<dbReference type="InterPro" id="IPR010905">
    <property type="entry name" value="Glyco_hydro_88"/>
</dbReference>
<evidence type="ECO:0000256" key="5">
    <source>
        <dbReference type="SAM" id="Phobius"/>
    </source>
</evidence>
<keyword evidence="1 6" id="KW-0378">Hydrolase</keyword>
<dbReference type="KEGG" id="lacs:H4075_15375"/>
<feature type="active site" description="Nucleophile" evidence="3">
    <location>
        <position position="133"/>
    </location>
</feature>
<evidence type="ECO:0000256" key="3">
    <source>
        <dbReference type="PIRSR" id="PIRSR610905-1"/>
    </source>
</evidence>
<evidence type="ECO:0000256" key="1">
    <source>
        <dbReference type="ARBA" id="ARBA00022801"/>
    </source>
</evidence>
<dbReference type="PANTHER" id="PTHR36845">
    <property type="entry name" value="HYDROLASE, PUTATIVE (AFU_ORTHOLOGUE AFUA_7G05090)-RELATED"/>
    <property type="match status" value="1"/>
</dbReference>
<dbReference type="AlphaFoldDB" id="A0A7G5XDA0"/>
<feature type="binding site" evidence="4">
    <location>
        <position position="252"/>
    </location>
    <ligand>
        <name>substrate</name>
    </ligand>
</feature>
<dbReference type="EMBL" id="CP060007">
    <property type="protein sequence ID" value="QNA43453.1"/>
    <property type="molecule type" value="Genomic_DNA"/>
</dbReference>
<evidence type="ECO:0000256" key="4">
    <source>
        <dbReference type="PIRSR" id="PIRSR610905-2"/>
    </source>
</evidence>
<dbReference type="GO" id="GO:0052757">
    <property type="term" value="F:chondroitin hydrolase activity"/>
    <property type="evidence" value="ECO:0007669"/>
    <property type="project" value="TreeGrafter"/>
</dbReference>
<reference evidence="7" key="1">
    <citation type="submission" date="2020-08" db="EMBL/GenBank/DDBJ databases">
        <title>Lacibacter sp. S13-6-6 genome sequencing.</title>
        <authorList>
            <person name="Jin L."/>
        </authorList>
    </citation>
    <scope>NUCLEOTIDE SEQUENCE [LARGE SCALE GENOMIC DNA]</scope>
    <source>
        <strain evidence="7">S13-6-6</strain>
    </source>
</reference>
<evidence type="ECO:0000313" key="6">
    <source>
        <dbReference type="EMBL" id="QNA43453.1"/>
    </source>
</evidence>
<dbReference type="InterPro" id="IPR052369">
    <property type="entry name" value="UG_Glycosaminoglycan_Hydrolase"/>
</dbReference>
<name>A0A7G5XDA0_9BACT</name>
<dbReference type="Proteomes" id="UP000515344">
    <property type="component" value="Chromosome"/>
</dbReference>
<dbReference type="PANTHER" id="PTHR36845:SF1">
    <property type="entry name" value="HYDROLASE, PUTATIVE (AFU_ORTHOLOGUE AFUA_7G05090)-RELATED"/>
    <property type="match status" value="1"/>
</dbReference>
<comment type="similarity">
    <text evidence="2">Belongs to the glycosyl hydrolase 88 family.</text>
</comment>
<keyword evidence="5" id="KW-1133">Transmembrane helix</keyword>
<feature type="binding site" evidence="4">
    <location>
        <position position="268"/>
    </location>
    <ligand>
        <name>substrate</name>
    </ligand>
</feature>
<keyword evidence="5" id="KW-0472">Membrane</keyword>
<feature type="binding site" evidence="4">
    <location>
        <position position="133"/>
    </location>
    <ligand>
        <name>substrate</name>
    </ligand>
</feature>
<sequence length="416" mass="47422">MDCLKKLNVTSHFLIVRTLIFIIVFSGLSIFISCSTIRMAPKKQLLNAVQRNLKDGVQQYKYLMTLLPPPDNFAKSYENNKLITAKSDDWISGFYPGTLLYLYKATGDTVLKNEAQRIMLSLAKEQYNTTNHDVGFMMYNSFGNLYKADPKPEYKQILINSAKSLSTRFNAKVGSIKSWDSKDPSDFLVIIDNMMNLELLCWATRATGDSSYYKIAVTHANTAMKNHFRPDYSSFHLVNYNPETGKVKQKKTVQGFADSSSWARGQAWGLYGFTMMYRETGDQKYLEQANRIASYILNHPHLPEDKIPYWDYHASNIPNAYRDASAAAIMASALIELSGYNKDDLSKKQFIAAERILLTFSGDEYKARPGTNGGFLLKHSVGHFPAKSQIDVPLSYADYYFVEAMLRYNKTLEFRK</sequence>
<proteinExistence type="inferred from homology"/>
<keyword evidence="5" id="KW-0812">Transmembrane</keyword>
<accession>A0A7G5XDA0</accession>
<dbReference type="InterPro" id="IPR012341">
    <property type="entry name" value="6hp_glycosidase-like_sf"/>
</dbReference>
<dbReference type="GO" id="GO:0000272">
    <property type="term" value="P:polysaccharide catabolic process"/>
    <property type="evidence" value="ECO:0007669"/>
    <property type="project" value="TreeGrafter"/>
</dbReference>
<evidence type="ECO:0000313" key="7">
    <source>
        <dbReference type="Proteomes" id="UP000515344"/>
    </source>
</evidence>
<evidence type="ECO:0000256" key="2">
    <source>
        <dbReference type="ARBA" id="ARBA00038358"/>
    </source>
</evidence>
<dbReference type="Gene3D" id="1.50.10.10">
    <property type="match status" value="1"/>
</dbReference>
<feature type="binding site" evidence="4">
    <location>
        <position position="264"/>
    </location>
    <ligand>
        <name>substrate</name>
    </ligand>
</feature>
<dbReference type="SUPFAM" id="SSF48208">
    <property type="entry name" value="Six-hairpin glycosidases"/>
    <property type="match status" value="1"/>
</dbReference>